<feature type="transmembrane region" description="Helical" evidence="1">
    <location>
        <begin position="121"/>
        <end position="138"/>
    </location>
</feature>
<accession>A0ABU7A9N5</accession>
<evidence type="ECO:0000313" key="3">
    <source>
        <dbReference type="Proteomes" id="UP001345963"/>
    </source>
</evidence>
<keyword evidence="1" id="KW-0812">Transmembrane</keyword>
<dbReference type="Proteomes" id="UP001345963">
    <property type="component" value="Unassembled WGS sequence"/>
</dbReference>
<comment type="caution">
    <text evidence="2">The sequence shown here is derived from an EMBL/GenBank/DDBJ whole genome shotgun (WGS) entry which is preliminary data.</text>
</comment>
<keyword evidence="1" id="KW-0472">Membrane</keyword>
<dbReference type="EMBL" id="JAHUTI010009976">
    <property type="protein sequence ID" value="MED6234831.1"/>
    <property type="molecule type" value="Genomic_DNA"/>
</dbReference>
<evidence type="ECO:0000313" key="2">
    <source>
        <dbReference type="EMBL" id="MED6234831.1"/>
    </source>
</evidence>
<reference evidence="2 3" key="1">
    <citation type="submission" date="2021-07" db="EMBL/GenBank/DDBJ databases">
        <authorList>
            <person name="Palmer J.M."/>
        </authorList>
    </citation>
    <scope>NUCLEOTIDE SEQUENCE [LARGE SCALE GENOMIC DNA]</scope>
    <source>
        <strain evidence="2 3">AT_MEX2019</strain>
        <tissue evidence="2">Muscle</tissue>
    </source>
</reference>
<sequence length="141" mass="15597">MAFIYFLTVGRQERGVERWEDIRQMSLGLGLEPGTAASRTVASAYGCVLNPYTISAAPPTIFLRAKSTGVKFLVCLYKLGNKADSDFKCDHSVELVPGLTHVGFSLLSPIFPFVFTYRRMFGFGTSGSCLCFFLLFALEQN</sequence>
<protein>
    <submittedName>
        <fullName evidence="2">Uncharacterized protein</fullName>
    </submittedName>
</protein>
<organism evidence="2 3">
    <name type="scientific">Ataeniobius toweri</name>
    <dbReference type="NCBI Taxonomy" id="208326"/>
    <lineage>
        <taxon>Eukaryota</taxon>
        <taxon>Metazoa</taxon>
        <taxon>Chordata</taxon>
        <taxon>Craniata</taxon>
        <taxon>Vertebrata</taxon>
        <taxon>Euteleostomi</taxon>
        <taxon>Actinopterygii</taxon>
        <taxon>Neopterygii</taxon>
        <taxon>Teleostei</taxon>
        <taxon>Neoteleostei</taxon>
        <taxon>Acanthomorphata</taxon>
        <taxon>Ovalentaria</taxon>
        <taxon>Atherinomorphae</taxon>
        <taxon>Cyprinodontiformes</taxon>
        <taxon>Goodeidae</taxon>
        <taxon>Ataeniobius</taxon>
    </lineage>
</organism>
<proteinExistence type="predicted"/>
<gene>
    <name evidence="2" type="ORF">ATANTOWER_003762</name>
</gene>
<keyword evidence="1" id="KW-1133">Transmembrane helix</keyword>
<evidence type="ECO:0000256" key="1">
    <source>
        <dbReference type="SAM" id="Phobius"/>
    </source>
</evidence>
<name>A0ABU7A9N5_9TELE</name>
<keyword evidence="3" id="KW-1185">Reference proteome</keyword>